<evidence type="ECO:0000313" key="2">
    <source>
        <dbReference type="Proteomes" id="UP000822688"/>
    </source>
</evidence>
<dbReference type="AlphaFoldDB" id="A0A8T0IGA0"/>
<comment type="caution">
    <text evidence="1">The sequence shown here is derived from an EMBL/GenBank/DDBJ whole genome shotgun (WGS) entry which is preliminary data.</text>
</comment>
<sequence length="99" mass="10927">MQLSKSRSLKTMGTELKECIHYLKNGLITEVRDYACPDHLSGRLHLVVEEVYSVPVAVECGHSPTADEVDAGFFSPCTCQGVAQLYGPYEDEGKYTLIS</sequence>
<proteinExistence type="predicted"/>
<accession>A0A8T0IGA0</accession>
<reference evidence="1" key="1">
    <citation type="submission" date="2020-06" db="EMBL/GenBank/DDBJ databases">
        <title>WGS assembly of Ceratodon purpureus strain R40.</title>
        <authorList>
            <person name="Carey S.B."/>
            <person name="Jenkins J."/>
            <person name="Shu S."/>
            <person name="Lovell J.T."/>
            <person name="Sreedasyam A."/>
            <person name="Maumus F."/>
            <person name="Tiley G.P."/>
            <person name="Fernandez-Pozo N."/>
            <person name="Barry K."/>
            <person name="Chen C."/>
            <person name="Wang M."/>
            <person name="Lipzen A."/>
            <person name="Daum C."/>
            <person name="Saski C.A."/>
            <person name="Payton A.C."/>
            <person name="Mcbreen J.C."/>
            <person name="Conrad R.E."/>
            <person name="Kollar L.M."/>
            <person name="Olsson S."/>
            <person name="Huttunen S."/>
            <person name="Landis J.B."/>
            <person name="Wickett N.J."/>
            <person name="Johnson M.G."/>
            <person name="Rensing S.A."/>
            <person name="Grimwood J."/>
            <person name="Schmutz J."/>
            <person name="Mcdaniel S.F."/>
        </authorList>
    </citation>
    <scope>NUCLEOTIDE SEQUENCE</scope>
    <source>
        <strain evidence="1">R40</strain>
    </source>
</reference>
<gene>
    <name evidence="1" type="ORF">KC19_3G055300</name>
</gene>
<dbReference type="EMBL" id="CM026423">
    <property type="protein sequence ID" value="KAG0582382.1"/>
    <property type="molecule type" value="Genomic_DNA"/>
</dbReference>
<protein>
    <submittedName>
        <fullName evidence="1">Uncharacterized protein</fullName>
    </submittedName>
</protein>
<organism evidence="1 2">
    <name type="scientific">Ceratodon purpureus</name>
    <name type="common">Fire moss</name>
    <name type="synonym">Dicranum purpureum</name>
    <dbReference type="NCBI Taxonomy" id="3225"/>
    <lineage>
        <taxon>Eukaryota</taxon>
        <taxon>Viridiplantae</taxon>
        <taxon>Streptophyta</taxon>
        <taxon>Embryophyta</taxon>
        <taxon>Bryophyta</taxon>
        <taxon>Bryophytina</taxon>
        <taxon>Bryopsida</taxon>
        <taxon>Dicranidae</taxon>
        <taxon>Pseudoditrichales</taxon>
        <taxon>Ditrichaceae</taxon>
        <taxon>Ceratodon</taxon>
    </lineage>
</organism>
<evidence type="ECO:0000313" key="1">
    <source>
        <dbReference type="EMBL" id="KAG0582382.1"/>
    </source>
</evidence>
<dbReference type="Proteomes" id="UP000822688">
    <property type="component" value="Chromosome 3"/>
</dbReference>
<name>A0A8T0IGA0_CERPU</name>
<keyword evidence="2" id="KW-1185">Reference proteome</keyword>